<dbReference type="InterPro" id="IPR037207">
    <property type="entry name" value="Nuop51_4Fe4S-bd_sf"/>
</dbReference>
<dbReference type="GO" id="GO:0046872">
    <property type="term" value="F:metal ion binding"/>
    <property type="evidence" value="ECO:0007669"/>
    <property type="project" value="UniProtKB-KW"/>
</dbReference>
<evidence type="ECO:0000256" key="3">
    <source>
        <dbReference type="ARBA" id="ARBA00023014"/>
    </source>
</evidence>
<dbReference type="Gene3D" id="1.20.1440.230">
    <property type="entry name" value="NADH-ubiquinone oxidoreductase 51kDa subunit, iron-sulphur binding domain"/>
    <property type="match status" value="1"/>
</dbReference>
<dbReference type="PANTHER" id="PTHR43578">
    <property type="entry name" value="NADH-QUINONE OXIDOREDUCTASE SUBUNIT F"/>
    <property type="match status" value="1"/>
</dbReference>
<dbReference type="SMART" id="SM00928">
    <property type="entry name" value="NADH_4Fe-4S"/>
    <property type="match status" value="1"/>
</dbReference>
<gene>
    <name evidence="5" type="ORF">MNBD_BACTEROID07-783</name>
</gene>
<keyword evidence="5" id="KW-0371">Homeobox</keyword>
<protein>
    <submittedName>
        <fullName evidence="5">NAD-reducing [NiFe] hydrogenase HoxFUYH(E), subunit alpha (HoxF)</fullName>
        <ecNumber evidence="5">1.12.1.2</ecNumber>
    </submittedName>
</protein>
<dbReference type="SUPFAM" id="SSF140490">
    <property type="entry name" value="Nqo1C-terminal domain-like"/>
    <property type="match status" value="1"/>
</dbReference>
<sequence>WYSGFGTKDSLGTKLLSISGDCRYPGIYEVEWGTSIREILAMCGANDVQAIQVGGPSGMLIGMKDFSNMDNSELMKWYKPSGMMIAEKFFDRKLSYSDLPTGGSIIIFNSNRDLLSEIVMNFMDFFIEESCGSCSTCRTMPLLMKNKLQKILDDHGIRKDIYDLLNWGKVLKASRCGLGQTAGNPILSSIFHFRHLYEQRIQSLTQFDSGFSLESATEKTSKYVHKKPVFHHF</sequence>
<dbReference type="SUPFAM" id="SSF142984">
    <property type="entry name" value="Nqo1 middle domain-like"/>
    <property type="match status" value="1"/>
</dbReference>
<proteinExistence type="predicted"/>
<evidence type="ECO:0000256" key="1">
    <source>
        <dbReference type="ARBA" id="ARBA00022723"/>
    </source>
</evidence>
<dbReference type="GO" id="GO:0051539">
    <property type="term" value="F:4 iron, 4 sulfur cluster binding"/>
    <property type="evidence" value="ECO:0007669"/>
    <property type="project" value="InterPro"/>
</dbReference>
<evidence type="ECO:0000313" key="5">
    <source>
        <dbReference type="EMBL" id="VAW26422.1"/>
    </source>
</evidence>
<organism evidence="5">
    <name type="scientific">hydrothermal vent metagenome</name>
    <dbReference type="NCBI Taxonomy" id="652676"/>
    <lineage>
        <taxon>unclassified sequences</taxon>
        <taxon>metagenomes</taxon>
        <taxon>ecological metagenomes</taxon>
    </lineage>
</organism>
<keyword evidence="2" id="KW-0408">Iron</keyword>
<keyword evidence="1" id="KW-0479">Metal-binding</keyword>
<keyword evidence="5" id="KW-0560">Oxidoreductase</keyword>
<dbReference type="InterPro" id="IPR019575">
    <property type="entry name" value="Nuop51_4Fe4S-bd"/>
</dbReference>
<dbReference type="Pfam" id="PF10589">
    <property type="entry name" value="NADH_4Fe-4S"/>
    <property type="match status" value="1"/>
</dbReference>
<dbReference type="GO" id="GO:0047985">
    <property type="term" value="F:hydrogen dehydrogenase activity"/>
    <property type="evidence" value="ECO:0007669"/>
    <property type="project" value="UniProtKB-EC"/>
</dbReference>
<reference evidence="5" key="1">
    <citation type="submission" date="2018-06" db="EMBL/GenBank/DDBJ databases">
        <authorList>
            <person name="Zhirakovskaya E."/>
        </authorList>
    </citation>
    <scope>NUCLEOTIDE SEQUENCE</scope>
</reference>
<dbReference type="EC" id="1.12.1.2" evidence="5"/>
<feature type="domain" description="NADH-ubiquinone oxidoreductase 51kDa subunit iron-sulphur binding" evidence="4">
    <location>
        <begin position="116"/>
        <end position="161"/>
    </location>
</feature>
<accession>A0A3B0UJ20</accession>
<keyword evidence="3" id="KW-0411">Iron-sulfur</keyword>
<dbReference type="EMBL" id="UOET01000028">
    <property type="protein sequence ID" value="VAW26422.1"/>
    <property type="molecule type" value="Genomic_DNA"/>
</dbReference>
<dbReference type="AlphaFoldDB" id="A0A3B0UJ20"/>
<name>A0A3B0UJ20_9ZZZZ</name>
<dbReference type="GO" id="GO:0003677">
    <property type="term" value="F:DNA binding"/>
    <property type="evidence" value="ECO:0007669"/>
    <property type="project" value="UniProtKB-KW"/>
</dbReference>
<evidence type="ECO:0000259" key="4">
    <source>
        <dbReference type="SMART" id="SM00928"/>
    </source>
</evidence>
<dbReference type="Gene3D" id="3.10.20.600">
    <property type="match status" value="1"/>
</dbReference>
<feature type="non-terminal residue" evidence="5">
    <location>
        <position position="1"/>
    </location>
</feature>
<dbReference type="PANTHER" id="PTHR43578:SF3">
    <property type="entry name" value="NADH-QUINONE OXIDOREDUCTASE SUBUNIT F"/>
    <property type="match status" value="1"/>
</dbReference>
<evidence type="ECO:0000256" key="2">
    <source>
        <dbReference type="ARBA" id="ARBA00023004"/>
    </source>
</evidence>